<keyword evidence="1" id="KW-0808">Transferase</keyword>
<dbReference type="EMBL" id="BNAO01000003">
    <property type="protein sequence ID" value="GHG68244.1"/>
    <property type="molecule type" value="Genomic_DNA"/>
</dbReference>
<keyword evidence="1" id="KW-0418">Kinase</keyword>
<name>A0ABQ3L211_9ALTE</name>
<gene>
    <name evidence="1" type="ORF">GCM10010919_17560</name>
</gene>
<dbReference type="Pfam" id="PF20143">
    <property type="entry name" value="NAD_kinase_C"/>
    <property type="match status" value="1"/>
</dbReference>
<sequence>MPALSTLGKVLLSRYNARIENPACNLKQAVWTRIGMTKQFRLGLIINPLAGLGGSVGLKGSDNLADQALALGAQPMAEQRAKICLSQLLPLRDKVQIVTVAGEMGEALCRELGFDYICCYTPERIPTQAADTEQAARVMAAEGVDLLLFAGGDGTARNICSIVAASTTVLGIPAGCKIHSGVYAISPLAAGKLLAKLVAGELVSQQEAAVMDIDEAAFRDGVVKARRYGEMRIPAELRYVQSVKMAGKESEELVLDDLAAYVVSQLEDNVRYVMGSGSTVAAVMAELGLDNTLLGVDVVENGQLLAKDVTASQLLELVTGYPSKLIMTLIGGQGHVFGRGNQQLSPAVIRAIGRDNILLLATKTKLQQLAGRPLLADTGEPALDRELQGLLSVLTGYNDYVMYRLGYEDDH</sequence>
<dbReference type="InterPro" id="IPR039065">
    <property type="entry name" value="AcoX-like"/>
</dbReference>
<comment type="caution">
    <text evidence="1">The sequence shown here is derived from an EMBL/GenBank/DDBJ whole genome shotgun (WGS) entry which is preliminary data.</text>
</comment>
<dbReference type="SUPFAM" id="SSF111331">
    <property type="entry name" value="NAD kinase/diacylglycerol kinase-like"/>
    <property type="match status" value="1"/>
</dbReference>
<evidence type="ECO:0000313" key="1">
    <source>
        <dbReference type="EMBL" id="GHG68244.1"/>
    </source>
</evidence>
<dbReference type="GO" id="GO:0016301">
    <property type="term" value="F:kinase activity"/>
    <property type="evidence" value="ECO:0007669"/>
    <property type="project" value="UniProtKB-KW"/>
</dbReference>
<organism evidence="1 2">
    <name type="scientific">Alishewanella longhuensis</name>
    <dbReference type="NCBI Taxonomy" id="1091037"/>
    <lineage>
        <taxon>Bacteria</taxon>
        <taxon>Pseudomonadati</taxon>
        <taxon>Pseudomonadota</taxon>
        <taxon>Gammaproteobacteria</taxon>
        <taxon>Alteromonadales</taxon>
        <taxon>Alteromonadaceae</taxon>
        <taxon>Alishewanella</taxon>
    </lineage>
</organism>
<accession>A0ABQ3L211</accession>
<keyword evidence="2" id="KW-1185">Reference proteome</keyword>
<dbReference type="InterPro" id="IPR002504">
    <property type="entry name" value="NADK"/>
</dbReference>
<reference evidence="2" key="1">
    <citation type="journal article" date="2019" name="Int. J. Syst. Evol. Microbiol.">
        <title>The Global Catalogue of Microorganisms (GCM) 10K type strain sequencing project: providing services to taxonomists for standard genome sequencing and annotation.</title>
        <authorList>
            <consortium name="The Broad Institute Genomics Platform"/>
            <consortium name="The Broad Institute Genome Sequencing Center for Infectious Disease"/>
            <person name="Wu L."/>
            <person name="Ma J."/>
        </authorList>
    </citation>
    <scope>NUCLEOTIDE SEQUENCE [LARGE SCALE GENOMIC DNA]</scope>
    <source>
        <strain evidence="2">CGMCC 1.7003</strain>
    </source>
</reference>
<dbReference type="InterPro" id="IPR017438">
    <property type="entry name" value="ATP-NAD_kinase_N"/>
</dbReference>
<dbReference type="PANTHER" id="PTHR40697">
    <property type="entry name" value="ACETOIN CATABOLISM PROTEIN X"/>
    <property type="match status" value="1"/>
</dbReference>
<dbReference type="InterPro" id="IPR011386">
    <property type="entry name" value="Put_ATP-NAD_kin"/>
</dbReference>
<proteinExistence type="predicted"/>
<dbReference type="InterPro" id="IPR016064">
    <property type="entry name" value="NAD/diacylglycerol_kinase_sf"/>
</dbReference>
<evidence type="ECO:0000313" key="2">
    <source>
        <dbReference type="Proteomes" id="UP000659697"/>
    </source>
</evidence>
<dbReference type="Pfam" id="PF01513">
    <property type="entry name" value="NAD_kinase"/>
    <property type="match status" value="1"/>
</dbReference>
<dbReference type="PANTHER" id="PTHR40697:SF2">
    <property type="entry name" value="ATP-NAD KINASE-RELATED"/>
    <property type="match status" value="1"/>
</dbReference>
<dbReference type="PIRSF" id="PIRSF016907">
    <property type="entry name" value="Kin_ATP-NAD"/>
    <property type="match status" value="1"/>
</dbReference>
<protein>
    <submittedName>
        <fullName evidence="1">ATP-NAD kinase</fullName>
    </submittedName>
</protein>
<dbReference type="Proteomes" id="UP000659697">
    <property type="component" value="Unassembled WGS sequence"/>
</dbReference>
<dbReference type="Gene3D" id="3.40.50.10330">
    <property type="entry name" value="Probable inorganic polyphosphate/atp-NAD kinase, domain 1"/>
    <property type="match status" value="1"/>
</dbReference>